<keyword evidence="2" id="KW-1185">Reference proteome</keyword>
<evidence type="ECO:0000313" key="1">
    <source>
        <dbReference type="EMBL" id="KAF7365187.1"/>
    </source>
</evidence>
<dbReference type="InterPro" id="IPR027850">
    <property type="entry name" value="DUF4504"/>
</dbReference>
<dbReference type="PANTHER" id="PTHR31366:SF2">
    <property type="entry name" value="UPF0739 PROTEIN C1ORF74"/>
    <property type="match status" value="1"/>
</dbReference>
<dbReference type="EMBL" id="JACAZI010000003">
    <property type="protein sequence ID" value="KAF7365187.1"/>
    <property type="molecule type" value="Genomic_DNA"/>
</dbReference>
<reference evidence="1" key="1">
    <citation type="submission" date="2020-05" db="EMBL/GenBank/DDBJ databases">
        <title>Mycena genomes resolve the evolution of fungal bioluminescence.</title>
        <authorList>
            <person name="Tsai I.J."/>
        </authorList>
    </citation>
    <scope>NUCLEOTIDE SEQUENCE</scope>
    <source>
        <strain evidence="1">CCC161011</strain>
    </source>
</reference>
<dbReference type="OrthoDB" id="3267419at2759"/>
<protein>
    <submittedName>
        <fullName evidence="1">Thioredoxin-domain-containing protein</fullName>
    </submittedName>
</protein>
<dbReference type="Proteomes" id="UP000620124">
    <property type="component" value="Unassembled WGS sequence"/>
</dbReference>
<name>A0A8H7DA41_9AGAR</name>
<gene>
    <name evidence="1" type="ORF">MVEN_00390300</name>
</gene>
<proteinExistence type="predicted"/>
<sequence>MPTSHHHHDLIPTVVEAVEAALSEEPGLRRISAPKRATFALDLALIALGCRCACLVDVVVVQDPEQSYANLLRTLRQKHAIFDIVQHLFESSSEQSFFVNTEQFQASTSVTDTLFVLLGRDPQLLARPPPDVLAALHALAATTPPTLPRDLTPHTIIPLAGVLLGYPVAYVPGADDGAFLAQVSLDVFACRVRAPTWEHAFLKFSCPATLAAAHPELLSPTRIVESLKTRFEARLKELGLALIVEHSTEIMDRVAL</sequence>
<accession>A0A8H7DA41</accession>
<dbReference type="PANTHER" id="PTHR31366">
    <property type="entry name" value="UPF0739 PROTEIN C1ORF74"/>
    <property type="match status" value="1"/>
</dbReference>
<comment type="caution">
    <text evidence="1">The sequence shown here is derived from an EMBL/GenBank/DDBJ whole genome shotgun (WGS) entry which is preliminary data.</text>
</comment>
<dbReference type="AlphaFoldDB" id="A0A8H7DA41"/>
<organism evidence="1 2">
    <name type="scientific">Mycena venus</name>
    <dbReference type="NCBI Taxonomy" id="2733690"/>
    <lineage>
        <taxon>Eukaryota</taxon>
        <taxon>Fungi</taxon>
        <taxon>Dikarya</taxon>
        <taxon>Basidiomycota</taxon>
        <taxon>Agaricomycotina</taxon>
        <taxon>Agaricomycetes</taxon>
        <taxon>Agaricomycetidae</taxon>
        <taxon>Agaricales</taxon>
        <taxon>Marasmiineae</taxon>
        <taxon>Mycenaceae</taxon>
        <taxon>Mycena</taxon>
    </lineage>
</organism>
<evidence type="ECO:0000313" key="2">
    <source>
        <dbReference type="Proteomes" id="UP000620124"/>
    </source>
</evidence>